<sequence>MVHFRPYPKYSLQPRPSAAAFETLHGASILVIEQDRRLRLEGQGRAGQESHPGGLAANSLVELGSGSEPWRRTSVLGCIRAGQHLPSPSLNHSPPTSPLDYQHSPDLDRPSNSTPRCRLRPPSSPLLDIEHIVTEPLDVGTRTTSAPVLVGCQDCSGALSI</sequence>
<proteinExistence type="predicted"/>
<comment type="caution">
    <text evidence="2">The sequence shown here is derived from an EMBL/GenBank/DDBJ whole genome shotgun (WGS) entry which is preliminary data.</text>
</comment>
<dbReference type="AlphaFoldDB" id="A0AAD6TWU6"/>
<evidence type="ECO:0000256" key="1">
    <source>
        <dbReference type="SAM" id="MobiDB-lite"/>
    </source>
</evidence>
<dbReference type="Proteomes" id="UP001222325">
    <property type="component" value="Unassembled WGS sequence"/>
</dbReference>
<evidence type="ECO:0000313" key="3">
    <source>
        <dbReference type="Proteomes" id="UP001222325"/>
    </source>
</evidence>
<gene>
    <name evidence="2" type="ORF">B0H15DRAFT_568531</name>
</gene>
<organism evidence="2 3">
    <name type="scientific">Mycena belliarum</name>
    <dbReference type="NCBI Taxonomy" id="1033014"/>
    <lineage>
        <taxon>Eukaryota</taxon>
        <taxon>Fungi</taxon>
        <taxon>Dikarya</taxon>
        <taxon>Basidiomycota</taxon>
        <taxon>Agaricomycotina</taxon>
        <taxon>Agaricomycetes</taxon>
        <taxon>Agaricomycetidae</taxon>
        <taxon>Agaricales</taxon>
        <taxon>Marasmiineae</taxon>
        <taxon>Mycenaceae</taxon>
        <taxon>Mycena</taxon>
    </lineage>
</organism>
<evidence type="ECO:0000313" key="2">
    <source>
        <dbReference type="EMBL" id="KAJ7077120.1"/>
    </source>
</evidence>
<reference evidence="2" key="1">
    <citation type="submission" date="2023-03" db="EMBL/GenBank/DDBJ databases">
        <title>Massive genome expansion in bonnet fungi (Mycena s.s.) driven by repeated elements and novel gene families across ecological guilds.</title>
        <authorList>
            <consortium name="Lawrence Berkeley National Laboratory"/>
            <person name="Harder C.B."/>
            <person name="Miyauchi S."/>
            <person name="Viragh M."/>
            <person name="Kuo A."/>
            <person name="Thoen E."/>
            <person name="Andreopoulos B."/>
            <person name="Lu D."/>
            <person name="Skrede I."/>
            <person name="Drula E."/>
            <person name="Henrissat B."/>
            <person name="Morin E."/>
            <person name="Kohler A."/>
            <person name="Barry K."/>
            <person name="LaButti K."/>
            <person name="Morin E."/>
            <person name="Salamov A."/>
            <person name="Lipzen A."/>
            <person name="Mereny Z."/>
            <person name="Hegedus B."/>
            <person name="Baldrian P."/>
            <person name="Stursova M."/>
            <person name="Weitz H."/>
            <person name="Taylor A."/>
            <person name="Grigoriev I.V."/>
            <person name="Nagy L.G."/>
            <person name="Martin F."/>
            <person name="Kauserud H."/>
        </authorList>
    </citation>
    <scope>NUCLEOTIDE SEQUENCE</scope>
    <source>
        <strain evidence="2">CBHHK173m</strain>
    </source>
</reference>
<keyword evidence="3" id="KW-1185">Reference proteome</keyword>
<protein>
    <submittedName>
        <fullName evidence="2">Uncharacterized protein</fullName>
    </submittedName>
</protein>
<dbReference type="EMBL" id="JARJCN010000075">
    <property type="protein sequence ID" value="KAJ7077120.1"/>
    <property type="molecule type" value="Genomic_DNA"/>
</dbReference>
<feature type="compositionally biased region" description="Low complexity" evidence="1">
    <location>
        <begin position="85"/>
        <end position="94"/>
    </location>
</feature>
<accession>A0AAD6TWU6</accession>
<name>A0AAD6TWU6_9AGAR</name>
<feature type="region of interest" description="Disordered" evidence="1">
    <location>
        <begin position="85"/>
        <end position="123"/>
    </location>
</feature>